<organism evidence="1 2">
    <name type="scientific">Haloarcula quadrata</name>
    <dbReference type="NCBI Taxonomy" id="182779"/>
    <lineage>
        <taxon>Archaea</taxon>
        <taxon>Methanobacteriati</taxon>
        <taxon>Methanobacteriota</taxon>
        <taxon>Stenosarchaea group</taxon>
        <taxon>Halobacteria</taxon>
        <taxon>Halobacteriales</taxon>
        <taxon>Haloarculaceae</taxon>
        <taxon>Haloarcula</taxon>
    </lineage>
</organism>
<keyword evidence="2" id="KW-1185">Reference proteome</keyword>
<dbReference type="AlphaFoldDB" id="A0A495R7J3"/>
<dbReference type="RefSeq" id="WP_148709135.1">
    <property type="nucleotide sequence ID" value="NZ_RBWW01000001.1"/>
</dbReference>
<comment type="caution">
    <text evidence="1">The sequence shown here is derived from an EMBL/GenBank/DDBJ whole genome shotgun (WGS) entry which is preliminary data.</text>
</comment>
<dbReference type="Gene3D" id="3.40.50.150">
    <property type="entry name" value="Vaccinia Virus protein VP39"/>
    <property type="match status" value="1"/>
</dbReference>
<name>A0A495R7J3_9EURY</name>
<reference evidence="1 2" key="1">
    <citation type="submission" date="2018-10" db="EMBL/GenBank/DDBJ databases">
        <title>Genomic Encyclopedia of Archaeal and Bacterial Type Strains, Phase II (KMG-II): from individual species to whole genera.</title>
        <authorList>
            <person name="Goeker M."/>
        </authorList>
    </citation>
    <scope>NUCLEOTIDE SEQUENCE [LARGE SCALE GENOMIC DNA]</scope>
    <source>
        <strain evidence="1 2">DSM 11927</strain>
    </source>
</reference>
<evidence type="ECO:0000313" key="1">
    <source>
        <dbReference type="EMBL" id="RKS83219.1"/>
    </source>
</evidence>
<dbReference type="InterPro" id="IPR029063">
    <property type="entry name" value="SAM-dependent_MTases_sf"/>
</dbReference>
<evidence type="ECO:0000313" key="2">
    <source>
        <dbReference type="Proteomes" id="UP000268233"/>
    </source>
</evidence>
<evidence type="ECO:0008006" key="3">
    <source>
        <dbReference type="Google" id="ProtNLM"/>
    </source>
</evidence>
<dbReference type="SUPFAM" id="SSF53335">
    <property type="entry name" value="S-adenosyl-L-methionine-dependent methyltransferases"/>
    <property type="match status" value="1"/>
</dbReference>
<dbReference type="EMBL" id="RBWW01000001">
    <property type="protein sequence ID" value="RKS83219.1"/>
    <property type="molecule type" value="Genomic_DNA"/>
</dbReference>
<proteinExistence type="predicted"/>
<sequence>MVKQTKVLLGCGQIEREGWYGVDIVDTPECDQVVDLDTEKWDLPSDHFTHIRAINVFEHLENPINFVEEVHRIGTDGAVVEVTGPHRSSQNWTDPTHKRLLGTGTFSNYFTEQGDFNFYSDAVFEVEDVKVIFKKHPYFPHNIVAEKVFNISTNVQKLFESTFMSRLIPAQDIYFQLRVKKSA</sequence>
<gene>
    <name evidence="1" type="ORF">BDK61_2555</name>
</gene>
<dbReference type="Proteomes" id="UP000268233">
    <property type="component" value="Unassembled WGS sequence"/>
</dbReference>
<accession>A0A495R7J3</accession>
<protein>
    <recommendedName>
        <fullName evidence="3">Methyltransferase family protein</fullName>
    </recommendedName>
</protein>